<evidence type="ECO:0000313" key="5">
    <source>
        <dbReference type="Proteomes" id="UP000002484"/>
    </source>
</evidence>
<dbReference type="eggNOG" id="COG5660">
    <property type="taxonomic scope" value="Bacteria"/>
</dbReference>
<dbReference type="AlphaFoldDB" id="E3J9T5"/>
<keyword evidence="4" id="KW-0812">Transmembrane</keyword>
<dbReference type="STRING" id="298654.FraEuI1c_6618"/>
<dbReference type="HOGENOM" id="CLU_179277_0_3_11"/>
<feature type="domain" description="Putative zinc-finger" evidence="3">
    <location>
        <begin position="9"/>
        <end position="42"/>
    </location>
</feature>
<dbReference type="InterPro" id="IPR041916">
    <property type="entry name" value="Anti_sigma_zinc_sf"/>
</dbReference>
<keyword evidence="2" id="KW-0804">Transcription</keyword>
<sequence length="87" mass="9943">MTRGLEIDCDELVEIVTDYLEGALDADTRRRFTEHLDLCDGCDAYVEQMRDTIRLAGTLQQDELRPDMRDKLLAAFRGWKADTAPPP</sequence>
<evidence type="ECO:0000313" key="4">
    <source>
        <dbReference type="EMBL" id="ADP84588.1"/>
    </source>
</evidence>
<evidence type="ECO:0000259" key="3">
    <source>
        <dbReference type="Pfam" id="PF13490"/>
    </source>
</evidence>
<keyword evidence="5" id="KW-1185">Reference proteome</keyword>
<dbReference type="RefSeq" id="WP_013427699.1">
    <property type="nucleotide sequence ID" value="NC_014666.1"/>
</dbReference>
<evidence type="ECO:0000256" key="2">
    <source>
        <dbReference type="ARBA" id="ARBA00023163"/>
    </source>
</evidence>
<protein>
    <submittedName>
        <fullName evidence="4">Putative transmembrane anti-sigma factor</fullName>
    </submittedName>
</protein>
<dbReference type="OrthoDB" id="129419at2"/>
<reference evidence="4 5" key="1">
    <citation type="submission" date="2010-10" db="EMBL/GenBank/DDBJ databases">
        <title>Complete sequence of Frankia sp. EuI1c.</title>
        <authorList>
            <consortium name="US DOE Joint Genome Institute"/>
            <person name="Lucas S."/>
            <person name="Copeland A."/>
            <person name="Lapidus A."/>
            <person name="Cheng J.-F."/>
            <person name="Bruce D."/>
            <person name="Goodwin L."/>
            <person name="Pitluck S."/>
            <person name="Chertkov O."/>
            <person name="Detter J.C."/>
            <person name="Han C."/>
            <person name="Tapia R."/>
            <person name="Land M."/>
            <person name="Hauser L."/>
            <person name="Jeffries C."/>
            <person name="Kyrpides N."/>
            <person name="Ivanova N."/>
            <person name="Mikhailova N."/>
            <person name="Beauchemin N."/>
            <person name="Sen A."/>
            <person name="Sur S.A."/>
            <person name="Gtari M."/>
            <person name="Wall L."/>
            <person name="Tisa L."/>
            <person name="Woyke T."/>
        </authorList>
    </citation>
    <scope>NUCLEOTIDE SEQUENCE [LARGE SCALE GENOMIC DNA]</scope>
    <source>
        <strain evidence="5">DSM 45817 / CECT 9037 / EuI1c</strain>
    </source>
</reference>
<dbReference type="InterPro" id="IPR027383">
    <property type="entry name" value="Znf_put"/>
</dbReference>
<keyword evidence="1" id="KW-0805">Transcription regulation</keyword>
<accession>E3J9T5</accession>
<evidence type="ECO:0000256" key="1">
    <source>
        <dbReference type="ARBA" id="ARBA00023015"/>
    </source>
</evidence>
<proteinExistence type="predicted"/>
<dbReference type="KEGG" id="fri:FraEuI1c_6618"/>
<dbReference type="EMBL" id="CP002299">
    <property type="protein sequence ID" value="ADP84588.1"/>
    <property type="molecule type" value="Genomic_DNA"/>
</dbReference>
<dbReference type="Proteomes" id="UP000002484">
    <property type="component" value="Chromosome"/>
</dbReference>
<organism evidence="4 5">
    <name type="scientific">Pseudofrankia inefficax (strain DSM 45817 / CECT 9037 / DDB 130130 / EuI1c)</name>
    <name type="common">Frankia inefficax</name>
    <dbReference type="NCBI Taxonomy" id="298654"/>
    <lineage>
        <taxon>Bacteria</taxon>
        <taxon>Bacillati</taxon>
        <taxon>Actinomycetota</taxon>
        <taxon>Actinomycetes</taxon>
        <taxon>Frankiales</taxon>
        <taxon>Frankiaceae</taxon>
        <taxon>Pseudofrankia</taxon>
    </lineage>
</organism>
<dbReference type="Gene3D" id="1.10.10.1320">
    <property type="entry name" value="Anti-sigma factor, zinc-finger domain"/>
    <property type="match status" value="1"/>
</dbReference>
<name>E3J9T5_PSEI1</name>
<dbReference type="Pfam" id="PF13490">
    <property type="entry name" value="zf-HC2"/>
    <property type="match status" value="1"/>
</dbReference>
<keyword evidence="4" id="KW-0472">Membrane</keyword>
<dbReference type="InParanoid" id="E3J9T5"/>
<gene>
    <name evidence="4" type="ordered locus">FraEuI1c_6618</name>
</gene>